<evidence type="ECO:0000259" key="11">
    <source>
        <dbReference type="PROSITE" id="PS51278"/>
    </source>
</evidence>
<evidence type="ECO:0000256" key="5">
    <source>
        <dbReference type="ARBA" id="ARBA00022840"/>
    </source>
</evidence>
<sequence length="616" mass="70338">MCGIVGVWDLKHRYNPETLREFVTQVCEALRWRGPDDGGMWSDDQSGIVLGHRRLSILDLSPGGHQPMVSASGRYVIIYNGEVYNALDYRDTFSTLQGQSDTEILLEGCEAWGPVEACRRFRGMFAFALWDSATKTLYLARDRVGVKPLYWGKVESLFVFTSELKALHHCPGWKGTLCQQAVSCFFQLGYVMDPLAIYEGFQKLVPGTVMEISFQGSMVSHCFWDHKTLIHETPLAFRSTEEQLRILENLLLDNVQRRMICDVPVGAFLSGGIDSGLVTAMMQKLQKNTPVHSFSIGFGVKAYNEAHSAEAVARHIGTQHLTTYMTGKDALDILFEAYWDEPFADSSQLATAFLCKQARSHGVLVCLSGDGGDESFAGYTRYFALEMLRRKLAWIPSWVRKAVGTLGLRCAWISRQKVKTLLRVLKTDDLYESYKEICTQQPTKGLWKVPLFPLPFPGTRLWDSIASMQYWDMLSYLPGDILTKVDRASMAYGLEVRSPFLDQTVIEYGWTLPLHHRIYQGQSKYLLRQLALKWIPRCVVHNKKMGFGVPLGHWLRTDLRQWADALLTSESLNEAGFHAQAIRNLWSTHLKEKADFGYRIWNTLMFLYWIQNRKRI</sequence>
<proteinExistence type="inferred from homology"/>
<dbReference type="GO" id="GO:0005829">
    <property type="term" value="C:cytosol"/>
    <property type="evidence" value="ECO:0007669"/>
    <property type="project" value="TreeGrafter"/>
</dbReference>
<dbReference type="AlphaFoldDB" id="A0A2S5RDD1"/>
<feature type="binding site" evidence="9">
    <location>
        <position position="296"/>
    </location>
    <ligand>
        <name>ATP</name>
        <dbReference type="ChEBI" id="CHEBI:30616"/>
    </ligand>
</feature>
<evidence type="ECO:0000256" key="7">
    <source>
        <dbReference type="ARBA" id="ARBA00048741"/>
    </source>
</evidence>
<dbReference type="SUPFAM" id="SSF56235">
    <property type="entry name" value="N-terminal nucleophile aminohydrolases (Ntn hydrolases)"/>
    <property type="match status" value="1"/>
</dbReference>
<dbReference type="InterPro" id="IPR014729">
    <property type="entry name" value="Rossmann-like_a/b/a_fold"/>
</dbReference>
<dbReference type="SUPFAM" id="SSF52402">
    <property type="entry name" value="Adenine nucleotide alpha hydrolases-like"/>
    <property type="match status" value="1"/>
</dbReference>
<dbReference type="InterPro" id="IPR051786">
    <property type="entry name" value="ASN_synthetase/amidase"/>
</dbReference>
<dbReference type="OrthoDB" id="9763290at2"/>
<keyword evidence="8" id="KW-0028">Amino-acid biosynthesis</keyword>
<comment type="pathway">
    <text evidence="1">Amino-acid biosynthesis; L-asparagine biosynthesis; L-asparagine from L-aspartate (L-Gln route): step 1/1.</text>
</comment>
<dbReference type="InterPro" id="IPR001962">
    <property type="entry name" value="Asn_synthase"/>
</dbReference>
<keyword evidence="6 8" id="KW-0315">Glutamine amidotransferase</keyword>
<dbReference type="InterPro" id="IPR029055">
    <property type="entry name" value="Ntn_hydrolases_N"/>
</dbReference>
<accession>A0A2S5RDD1</accession>
<dbReference type="Pfam" id="PF00733">
    <property type="entry name" value="Asn_synthase"/>
    <property type="match status" value="1"/>
</dbReference>
<dbReference type="Gene3D" id="3.40.50.620">
    <property type="entry name" value="HUPs"/>
    <property type="match status" value="1"/>
</dbReference>
<dbReference type="PROSITE" id="PS51278">
    <property type="entry name" value="GATASE_TYPE_2"/>
    <property type="match status" value="1"/>
</dbReference>
<comment type="caution">
    <text evidence="12">The sequence shown here is derived from an EMBL/GenBank/DDBJ whole genome shotgun (WGS) entry which is preliminary data.</text>
</comment>
<feature type="active site" description="For GATase activity" evidence="8">
    <location>
        <position position="2"/>
    </location>
</feature>
<reference evidence="12 13" key="1">
    <citation type="submission" date="2017-11" db="EMBL/GenBank/DDBJ databases">
        <title>Comparative genomic analysis of Holospora spp., intranuclear symbionts of paramecia.</title>
        <authorList>
            <person name="Garushyants S.K."/>
            <person name="Beliavskaya A."/>
            <person name="Malko D.B."/>
            <person name="Logacheva M.D."/>
            <person name="Rautian M.S."/>
            <person name="Gelfand M.S."/>
        </authorList>
    </citation>
    <scope>NUCLEOTIDE SEQUENCE [LARGE SCALE GENOMIC DNA]</scope>
    <source>
        <strain evidence="13">02AZ16</strain>
    </source>
</reference>
<dbReference type="PIRSF" id="PIRSF001589">
    <property type="entry name" value="Asn_synthetase_glu-h"/>
    <property type="match status" value="1"/>
</dbReference>
<name>A0A2S5RDD1_9PROT</name>
<gene>
    <name evidence="12" type="ORF">HCUR_00278</name>
</gene>
<keyword evidence="5 9" id="KW-0067">ATP-binding</keyword>
<feature type="binding site" evidence="9">
    <location>
        <begin position="368"/>
        <end position="369"/>
    </location>
    <ligand>
        <name>ATP</name>
        <dbReference type="ChEBI" id="CHEBI:30616"/>
    </ligand>
</feature>
<comment type="catalytic activity">
    <reaction evidence="7">
        <text>L-aspartate + L-glutamine + ATP + H2O = L-asparagine + L-glutamate + AMP + diphosphate + H(+)</text>
        <dbReference type="Rhea" id="RHEA:12228"/>
        <dbReference type="ChEBI" id="CHEBI:15377"/>
        <dbReference type="ChEBI" id="CHEBI:15378"/>
        <dbReference type="ChEBI" id="CHEBI:29985"/>
        <dbReference type="ChEBI" id="CHEBI:29991"/>
        <dbReference type="ChEBI" id="CHEBI:30616"/>
        <dbReference type="ChEBI" id="CHEBI:33019"/>
        <dbReference type="ChEBI" id="CHEBI:58048"/>
        <dbReference type="ChEBI" id="CHEBI:58359"/>
        <dbReference type="ChEBI" id="CHEBI:456215"/>
        <dbReference type="EC" id="6.3.5.4"/>
    </reaction>
</comment>
<dbReference type="InterPro" id="IPR033738">
    <property type="entry name" value="AsnB_N"/>
</dbReference>
<evidence type="ECO:0000256" key="2">
    <source>
        <dbReference type="ARBA" id="ARBA00005752"/>
    </source>
</evidence>
<keyword evidence="8" id="KW-0061">Asparagine biosynthesis</keyword>
<evidence type="ECO:0000256" key="9">
    <source>
        <dbReference type="PIRSR" id="PIRSR001589-2"/>
    </source>
</evidence>
<organism evidence="12 13">
    <name type="scientific">Holospora curviuscula</name>
    <dbReference type="NCBI Taxonomy" id="1082868"/>
    <lineage>
        <taxon>Bacteria</taxon>
        <taxon>Pseudomonadati</taxon>
        <taxon>Pseudomonadota</taxon>
        <taxon>Alphaproteobacteria</taxon>
        <taxon>Holosporales</taxon>
        <taxon>Holosporaceae</taxon>
        <taxon>Holospora</taxon>
    </lineage>
</organism>
<dbReference type="CDD" id="cd00712">
    <property type="entry name" value="AsnB"/>
    <property type="match status" value="1"/>
</dbReference>
<dbReference type="GO" id="GO:0006529">
    <property type="term" value="P:asparagine biosynthetic process"/>
    <property type="evidence" value="ECO:0007669"/>
    <property type="project" value="UniProtKB-KW"/>
</dbReference>
<dbReference type="Pfam" id="PF13537">
    <property type="entry name" value="GATase_7"/>
    <property type="match status" value="1"/>
</dbReference>
<protein>
    <recommendedName>
        <fullName evidence="3">asparagine synthase (glutamine-hydrolyzing)</fullName>
        <ecNumber evidence="3">6.3.5.4</ecNumber>
    </recommendedName>
</protein>
<dbReference type="EC" id="6.3.5.4" evidence="3"/>
<keyword evidence="4 9" id="KW-0547">Nucleotide-binding</keyword>
<evidence type="ECO:0000256" key="8">
    <source>
        <dbReference type="PIRSR" id="PIRSR001589-1"/>
    </source>
</evidence>
<evidence type="ECO:0000256" key="3">
    <source>
        <dbReference type="ARBA" id="ARBA00012737"/>
    </source>
</evidence>
<evidence type="ECO:0000256" key="1">
    <source>
        <dbReference type="ARBA" id="ARBA00005187"/>
    </source>
</evidence>
<dbReference type="Gene3D" id="3.60.20.10">
    <property type="entry name" value="Glutamine Phosphoribosylpyrophosphate, subunit 1, domain 1"/>
    <property type="match status" value="1"/>
</dbReference>
<dbReference type="InterPro" id="IPR017932">
    <property type="entry name" value="GATase_2_dom"/>
</dbReference>
<dbReference type="PANTHER" id="PTHR43284:SF1">
    <property type="entry name" value="ASPARAGINE SYNTHETASE"/>
    <property type="match status" value="1"/>
</dbReference>
<feature type="binding site" evidence="9">
    <location>
        <position position="101"/>
    </location>
    <ligand>
        <name>L-glutamine</name>
        <dbReference type="ChEBI" id="CHEBI:58359"/>
    </ligand>
</feature>
<dbReference type="Proteomes" id="UP000239425">
    <property type="component" value="Unassembled WGS sequence"/>
</dbReference>
<dbReference type="RefSeq" id="WP_104206416.1">
    <property type="nucleotide sequence ID" value="NZ_PHHC01000065.1"/>
</dbReference>
<feature type="site" description="Important for beta-aspartyl-AMP intermediate formation" evidence="10">
    <location>
        <position position="370"/>
    </location>
</feature>
<dbReference type="EMBL" id="PHHC01000065">
    <property type="protein sequence ID" value="PPE05320.1"/>
    <property type="molecule type" value="Genomic_DNA"/>
</dbReference>
<dbReference type="InterPro" id="IPR006426">
    <property type="entry name" value="Asn_synth_AEB"/>
</dbReference>
<dbReference type="CDD" id="cd01991">
    <property type="entry name" value="Asn_synthase_B_C"/>
    <property type="match status" value="1"/>
</dbReference>
<feature type="domain" description="Glutamine amidotransferase type-2" evidence="11">
    <location>
        <begin position="2"/>
        <end position="215"/>
    </location>
</feature>
<comment type="similarity">
    <text evidence="2">Belongs to the asparagine synthetase family.</text>
</comment>
<evidence type="ECO:0000313" key="13">
    <source>
        <dbReference type="Proteomes" id="UP000239425"/>
    </source>
</evidence>
<dbReference type="GO" id="GO:0004066">
    <property type="term" value="F:asparagine synthase (glutamine-hydrolyzing) activity"/>
    <property type="evidence" value="ECO:0007669"/>
    <property type="project" value="UniProtKB-EC"/>
</dbReference>
<dbReference type="NCBIfam" id="TIGR01536">
    <property type="entry name" value="asn_synth_AEB"/>
    <property type="match status" value="1"/>
</dbReference>
<evidence type="ECO:0000313" key="12">
    <source>
        <dbReference type="EMBL" id="PPE05320.1"/>
    </source>
</evidence>
<evidence type="ECO:0000256" key="4">
    <source>
        <dbReference type="ARBA" id="ARBA00022741"/>
    </source>
</evidence>
<evidence type="ECO:0000256" key="6">
    <source>
        <dbReference type="ARBA" id="ARBA00022962"/>
    </source>
</evidence>
<keyword evidence="13" id="KW-1185">Reference proteome</keyword>
<dbReference type="GO" id="GO:0005524">
    <property type="term" value="F:ATP binding"/>
    <property type="evidence" value="ECO:0007669"/>
    <property type="project" value="UniProtKB-KW"/>
</dbReference>
<dbReference type="PANTHER" id="PTHR43284">
    <property type="entry name" value="ASPARAGINE SYNTHETASE (GLUTAMINE-HYDROLYZING)"/>
    <property type="match status" value="1"/>
</dbReference>
<evidence type="ECO:0000256" key="10">
    <source>
        <dbReference type="PIRSR" id="PIRSR001589-3"/>
    </source>
</evidence>